<dbReference type="EMBL" id="AODQ01000225">
    <property type="protein sequence ID" value="EMR00637.1"/>
    <property type="molecule type" value="Genomic_DNA"/>
</dbReference>
<dbReference type="InterPro" id="IPR036390">
    <property type="entry name" value="WH_DNA-bd_sf"/>
</dbReference>
<dbReference type="PANTHER" id="PTHR38465">
    <property type="entry name" value="HTH-TYPE TRANSCRIPTIONAL REGULATOR MJ1563-RELATED"/>
    <property type="match status" value="1"/>
</dbReference>
<dbReference type="RefSeq" id="WP_009197618.1">
    <property type="nucleotide sequence ID" value="NZ_AODQ01000225.1"/>
</dbReference>
<evidence type="ECO:0000313" key="7">
    <source>
        <dbReference type="Proteomes" id="UP000011910"/>
    </source>
</evidence>
<dbReference type="Gene3D" id="1.10.10.10">
    <property type="entry name" value="Winged helix-like DNA-binding domain superfamily/Winged helix DNA-binding domain"/>
    <property type="match status" value="1"/>
</dbReference>
<name>M7N014_9BACT</name>
<keyword evidence="1 4" id="KW-0805">Transcription regulation</keyword>
<organism evidence="6 7">
    <name type="scientific">Cesiribacter andamanensis AMV16</name>
    <dbReference type="NCBI Taxonomy" id="1279009"/>
    <lineage>
        <taxon>Bacteria</taxon>
        <taxon>Pseudomonadati</taxon>
        <taxon>Bacteroidota</taxon>
        <taxon>Cytophagia</taxon>
        <taxon>Cytophagales</taxon>
        <taxon>Cesiribacteraceae</taxon>
        <taxon>Cesiribacter</taxon>
    </lineage>
</organism>
<keyword evidence="7" id="KW-1185">Reference proteome</keyword>
<evidence type="ECO:0000256" key="3">
    <source>
        <dbReference type="ARBA" id="ARBA00023163"/>
    </source>
</evidence>
<keyword evidence="3 4" id="KW-0804">Transcription</keyword>
<dbReference type="Pfam" id="PF12802">
    <property type="entry name" value="MarR_2"/>
    <property type="match status" value="1"/>
</dbReference>
<reference evidence="6 7" key="1">
    <citation type="journal article" date="2013" name="Genome Announc.">
        <title>Draft Genome Sequence of Cesiribacter andamanensis Strain AMV16T, Isolated from a Soil Sample from a Mud Volcano in the Andaman Islands, India.</title>
        <authorList>
            <person name="Shivaji S."/>
            <person name="Ara S."/>
            <person name="Begum Z."/>
            <person name="Srinivas T.N."/>
            <person name="Singh A."/>
            <person name="Kumar Pinnaka A."/>
        </authorList>
    </citation>
    <scope>NUCLEOTIDE SEQUENCE [LARGE SCALE GENOMIC DNA]</scope>
    <source>
        <strain evidence="6 7">AMV16</strain>
    </source>
</reference>
<gene>
    <name evidence="6" type="ORF">ADICEAN_04244</name>
</gene>
<keyword evidence="2 4" id="KW-0238">DNA-binding</keyword>
<accession>M7N014</accession>
<protein>
    <recommendedName>
        <fullName evidence="4">HTH-type transcriptional regulator</fullName>
    </recommendedName>
</protein>
<sequence>MKALVPCPHHAVTRSKSKFIEAWGTLGSSWGVPRTMAQIHALLLVSAGALSTEEVMESLQISRGNANMNLRNLMDWGLVEKELHVGERREYFKAPKDAQYIARQVAVQRKKRELEPMLRVLQELQGVEGADADTSQFRGQIGDIYDFALQSERMLNLFISSQQNWFMKALMKLTGKK</sequence>
<evidence type="ECO:0000256" key="1">
    <source>
        <dbReference type="ARBA" id="ARBA00023015"/>
    </source>
</evidence>
<dbReference type="PIRSF" id="PIRSF006707">
    <property type="entry name" value="MJ1563"/>
    <property type="match status" value="1"/>
</dbReference>
<dbReference type="InterPro" id="IPR036388">
    <property type="entry name" value="WH-like_DNA-bd_sf"/>
</dbReference>
<proteinExistence type="inferred from homology"/>
<dbReference type="PANTHER" id="PTHR38465:SF1">
    <property type="entry name" value="HTH-TYPE TRANSCRIPTIONAL REGULATOR MJ1563-RELATED"/>
    <property type="match status" value="1"/>
</dbReference>
<dbReference type="InterPro" id="IPR000835">
    <property type="entry name" value="HTH_MarR-typ"/>
</dbReference>
<dbReference type="GO" id="GO:0003700">
    <property type="term" value="F:DNA-binding transcription factor activity"/>
    <property type="evidence" value="ECO:0007669"/>
    <property type="project" value="InterPro"/>
</dbReference>
<dbReference type="Proteomes" id="UP000011910">
    <property type="component" value="Unassembled WGS sequence"/>
</dbReference>
<dbReference type="InterPro" id="IPR052362">
    <property type="entry name" value="HTH-GbsR_regulator"/>
</dbReference>
<dbReference type="SUPFAM" id="SSF46785">
    <property type="entry name" value="Winged helix' DNA-binding domain"/>
    <property type="match status" value="1"/>
</dbReference>
<dbReference type="InterPro" id="IPR026282">
    <property type="entry name" value="MJ1563"/>
</dbReference>
<dbReference type="GO" id="GO:0003677">
    <property type="term" value="F:DNA binding"/>
    <property type="evidence" value="ECO:0007669"/>
    <property type="project" value="UniProtKB-UniRule"/>
</dbReference>
<evidence type="ECO:0000256" key="4">
    <source>
        <dbReference type="PIRNR" id="PIRNR006707"/>
    </source>
</evidence>
<dbReference type="eggNOG" id="COG1510">
    <property type="taxonomic scope" value="Bacteria"/>
</dbReference>
<comment type="similarity">
    <text evidence="4">Belongs to the GbsR family.</text>
</comment>
<dbReference type="AlphaFoldDB" id="M7N014"/>
<dbReference type="STRING" id="1279009.ADICEAN_04244"/>
<evidence type="ECO:0000256" key="2">
    <source>
        <dbReference type="ARBA" id="ARBA00023125"/>
    </source>
</evidence>
<dbReference type="OrthoDB" id="9792628at2"/>
<feature type="domain" description="HTH marR-type" evidence="5">
    <location>
        <begin position="31"/>
        <end position="89"/>
    </location>
</feature>
<evidence type="ECO:0000259" key="5">
    <source>
        <dbReference type="Pfam" id="PF12802"/>
    </source>
</evidence>
<comment type="caution">
    <text evidence="6">The sequence shown here is derived from an EMBL/GenBank/DDBJ whole genome shotgun (WGS) entry which is preliminary data.</text>
</comment>
<evidence type="ECO:0000313" key="6">
    <source>
        <dbReference type="EMBL" id="EMR00637.1"/>
    </source>
</evidence>